<evidence type="ECO:0000313" key="1">
    <source>
        <dbReference type="EMBL" id="GAA3076386.1"/>
    </source>
</evidence>
<dbReference type="EMBL" id="BAAAVT010000030">
    <property type="protein sequence ID" value="GAA3076386.1"/>
    <property type="molecule type" value="Genomic_DNA"/>
</dbReference>
<dbReference type="Proteomes" id="UP001500236">
    <property type="component" value="Unassembled WGS sequence"/>
</dbReference>
<proteinExistence type="predicted"/>
<dbReference type="Pfam" id="PF14305">
    <property type="entry name" value="ATPgrasp_TupA"/>
    <property type="match status" value="1"/>
</dbReference>
<comment type="caution">
    <text evidence="1">The sequence shown here is derived from an EMBL/GenBank/DDBJ whole genome shotgun (WGS) entry which is preliminary data.</text>
</comment>
<protein>
    <recommendedName>
        <fullName evidence="3">Teichuronopeptide biosynthesis TupA-like protein</fullName>
    </recommendedName>
</protein>
<evidence type="ECO:0008006" key="3">
    <source>
        <dbReference type="Google" id="ProtNLM"/>
    </source>
</evidence>
<accession>A0ABP6M4S6</accession>
<keyword evidence="2" id="KW-1185">Reference proteome</keyword>
<evidence type="ECO:0000313" key="2">
    <source>
        <dbReference type="Proteomes" id="UP001500236"/>
    </source>
</evidence>
<reference evidence="2" key="1">
    <citation type="journal article" date="2019" name="Int. J. Syst. Evol. Microbiol.">
        <title>The Global Catalogue of Microorganisms (GCM) 10K type strain sequencing project: providing services to taxonomists for standard genome sequencing and annotation.</title>
        <authorList>
            <consortium name="The Broad Institute Genomics Platform"/>
            <consortium name="The Broad Institute Genome Sequencing Center for Infectious Disease"/>
            <person name="Wu L."/>
            <person name="Ma J."/>
        </authorList>
    </citation>
    <scope>NUCLEOTIDE SEQUENCE [LARGE SCALE GENOMIC DNA]</scope>
    <source>
        <strain evidence="2">JCM 14309</strain>
    </source>
</reference>
<name>A0ABP6M4S6_9MICC</name>
<sequence length="446" mass="50971">MPYSTLPDATDGSAHVIMVSAHRTERTGNRMPFDKTSKDSPYLRFLNREFGKRGTQLRRRLSNKTEVHRQLKDLRVEGDPIGLPQQHRILESASEITAESLGERAALKFAHGWSARGVMLLERTGSVRYFDHLSLREMDLDEIRARQRKVTASFRQRKSRWIIEELLQGPQPGPLPFDYKFYMFQGQIGLISQIDRNSSPIRNAFFDGNFRPLEDGRDFKLCPSKVQPAPPLVPRTAVMLSRWAIELSRLTDAPFVRVDLYDTYAGPYFGEFTFSSGAEVKGTITFGNHLIEEFDRLLLRAERSLRGERVMHPDNWSTLIESTSDAILAVHPVLDTQQYEHLAYYLYNHGPRGGLRLAEAHDRLSDGNVDDAISTYLVRAHEATAHWVRKNRRPLPATFGSVLRQARQDHPSLDWLTARARRPARLLSRLSAPFSATPRNGRDPDT</sequence>
<organism evidence="1 2">
    <name type="scientific">Nesterenkonia aethiopica</name>
    <dbReference type="NCBI Taxonomy" id="269144"/>
    <lineage>
        <taxon>Bacteria</taxon>
        <taxon>Bacillati</taxon>
        <taxon>Actinomycetota</taxon>
        <taxon>Actinomycetes</taxon>
        <taxon>Micrococcales</taxon>
        <taxon>Micrococcaceae</taxon>
        <taxon>Nesterenkonia</taxon>
    </lineage>
</organism>
<dbReference type="InterPro" id="IPR029465">
    <property type="entry name" value="ATPgrasp_TupA"/>
</dbReference>
<gene>
    <name evidence="1" type="ORF">GCM10010529_29930</name>
</gene>